<dbReference type="STRING" id="1058.SAMN05421783_11391"/>
<dbReference type="RefSeq" id="WP_093033399.1">
    <property type="nucleotide sequence ID" value="NZ_FNNZ01000013.1"/>
</dbReference>
<dbReference type="EMBL" id="FNNZ01000013">
    <property type="protein sequence ID" value="SDX06420.1"/>
    <property type="molecule type" value="Genomic_DNA"/>
</dbReference>
<gene>
    <name evidence="1" type="ORF">SAMN05421783_11391</name>
</gene>
<sequence>MTLLEEVYAKLPHAGAMCLLEQVLECDRDSIRCTTASHRDPRNPLRRDGILSAVHGVEYAAQAAAAHGVLSHVLDGDSPLLLGAVRDLEMRVARLDRLPAPLQVRAWLEARAGINAVYRFELSADEHISVRGRITLVSVATEAR</sequence>
<accession>A0A1H2YMX7</accession>
<dbReference type="OrthoDB" id="9800188at2"/>
<evidence type="ECO:0000313" key="1">
    <source>
        <dbReference type="EMBL" id="SDX06420.1"/>
    </source>
</evidence>
<reference evidence="2" key="1">
    <citation type="submission" date="2016-10" db="EMBL/GenBank/DDBJ databases">
        <authorList>
            <person name="Varghese N."/>
            <person name="Submissions S."/>
        </authorList>
    </citation>
    <scope>NUCLEOTIDE SEQUENCE [LARGE SCALE GENOMIC DNA]</scope>
    <source>
        <strain evidence="2">DSM 217</strain>
    </source>
</reference>
<dbReference type="AlphaFoldDB" id="A0A1H2YMX7"/>
<dbReference type="Proteomes" id="UP000198816">
    <property type="component" value="Unassembled WGS sequence"/>
</dbReference>
<dbReference type="InterPro" id="IPR029069">
    <property type="entry name" value="HotDog_dom_sf"/>
</dbReference>
<dbReference type="InterPro" id="IPR016776">
    <property type="entry name" value="ApeP-like_dehydratase"/>
</dbReference>
<evidence type="ECO:0000313" key="2">
    <source>
        <dbReference type="Proteomes" id="UP000198816"/>
    </source>
</evidence>
<dbReference type="SUPFAM" id="SSF54637">
    <property type="entry name" value="Thioesterase/thiol ester dehydrase-isomerase"/>
    <property type="match status" value="1"/>
</dbReference>
<organism evidence="1 2">
    <name type="scientific">Thiocapsa roseopersicina</name>
    <dbReference type="NCBI Taxonomy" id="1058"/>
    <lineage>
        <taxon>Bacteria</taxon>
        <taxon>Pseudomonadati</taxon>
        <taxon>Pseudomonadota</taxon>
        <taxon>Gammaproteobacteria</taxon>
        <taxon>Chromatiales</taxon>
        <taxon>Chromatiaceae</taxon>
        <taxon>Thiocapsa</taxon>
    </lineage>
</organism>
<protein>
    <submittedName>
        <fullName evidence="1">Predicted 3-hydroxylacyl-ACP dehydratase, HotDog domain</fullName>
    </submittedName>
</protein>
<dbReference type="Pfam" id="PF22817">
    <property type="entry name" value="ApeP-like"/>
    <property type="match status" value="1"/>
</dbReference>
<keyword evidence="2" id="KW-1185">Reference proteome</keyword>
<proteinExistence type="predicted"/>
<dbReference type="Gene3D" id="3.10.129.10">
    <property type="entry name" value="Hotdog Thioesterase"/>
    <property type="match status" value="1"/>
</dbReference>
<name>A0A1H2YMX7_THIRO</name>